<dbReference type="OrthoDB" id="2610923at2759"/>
<evidence type="ECO:0000313" key="7">
    <source>
        <dbReference type="Proteomes" id="UP000828251"/>
    </source>
</evidence>
<dbReference type="GO" id="GO:0008270">
    <property type="term" value="F:zinc ion binding"/>
    <property type="evidence" value="ECO:0007669"/>
    <property type="project" value="UniProtKB-KW"/>
</dbReference>
<evidence type="ECO:0000313" key="6">
    <source>
        <dbReference type="EMBL" id="KAH1032240.1"/>
    </source>
</evidence>
<evidence type="ECO:0000256" key="1">
    <source>
        <dbReference type="ARBA" id="ARBA00004123"/>
    </source>
</evidence>
<comment type="subcellular location">
    <subcellularLocation>
        <location evidence="1">Nucleus</location>
    </subcellularLocation>
</comment>
<evidence type="ECO:0000256" key="5">
    <source>
        <dbReference type="ARBA" id="ARBA00023242"/>
    </source>
</evidence>
<dbReference type="PANTHER" id="PTHR46481:SF10">
    <property type="entry name" value="ZINC FINGER BED DOMAIN-CONTAINING PROTEIN 39"/>
    <property type="match status" value="1"/>
</dbReference>
<evidence type="ECO:0000256" key="3">
    <source>
        <dbReference type="ARBA" id="ARBA00022771"/>
    </source>
</evidence>
<sequence>TRKYDQAKIREVVSHMIMVLELPFAFTEYELFTLLMKIASPHYIRISHATTKADCWISYEVEKNRLNGLLKTVDRTSITTNMWKSGQRIQYMVLIAHFVRTWIGI</sequence>
<name>A0A9D3ZFZ3_9ROSI</name>
<dbReference type="AlphaFoldDB" id="A0A9D3ZFZ3"/>
<feature type="non-terminal residue" evidence="6">
    <location>
        <position position="1"/>
    </location>
</feature>
<keyword evidence="4" id="KW-0862">Zinc</keyword>
<keyword evidence="2" id="KW-0479">Metal-binding</keyword>
<dbReference type="EMBL" id="JAIQCV010000013">
    <property type="protein sequence ID" value="KAH1032240.1"/>
    <property type="molecule type" value="Genomic_DNA"/>
</dbReference>
<proteinExistence type="predicted"/>
<dbReference type="GO" id="GO:0005634">
    <property type="term" value="C:nucleus"/>
    <property type="evidence" value="ECO:0007669"/>
    <property type="project" value="UniProtKB-SubCell"/>
</dbReference>
<evidence type="ECO:0000256" key="4">
    <source>
        <dbReference type="ARBA" id="ARBA00022833"/>
    </source>
</evidence>
<accession>A0A9D3ZFZ3</accession>
<evidence type="ECO:0000256" key="2">
    <source>
        <dbReference type="ARBA" id="ARBA00022723"/>
    </source>
</evidence>
<dbReference type="InterPro" id="IPR052035">
    <property type="entry name" value="ZnF_BED_domain_contain"/>
</dbReference>
<organism evidence="6 7">
    <name type="scientific">Gossypium stocksii</name>
    <dbReference type="NCBI Taxonomy" id="47602"/>
    <lineage>
        <taxon>Eukaryota</taxon>
        <taxon>Viridiplantae</taxon>
        <taxon>Streptophyta</taxon>
        <taxon>Embryophyta</taxon>
        <taxon>Tracheophyta</taxon>
        <taxon>Spermatophyta</taxon>
        <taxon>Magnoliopsida</taxon>
        <taxon>eudicotyledons</taxon>
        <taxon>Gunneridae</taxon>
        <taxon>Pentapetalae</taxon>
        <taxon>rosids</taxon>
        <taxon>malvids</taxon>
        <taxon>Malvales</taxon>
        <taxon>Malvaceae</taxon>
        <taxon>Malvoideae</taxon>
        <taxon>Gossypium</taxon>
    </lineage>
</organism>
<dbReference type="PANTHER" id="PTHR46481">
    <property type="entry name" value="ZINC FINGER BED DOMAIN-CONTAINING PROTEIN 4"/>
    <property type="match status" value="1"/>
</dbReference>
<comment type="caution">
    <text evidence="6">The sequence shown here is derived from an EMBL/GenBank/DDBJ whole genome shotgun (WGS) entry which is preliminary data.</text>
</comment>
<dbReference type="Proteomes" id="UP000828251">
    <property type="component" value="Unassembled WGS sequence"/>
</dbReference>
<keyword evidence="7" id="KW-1185">Reference proteome</keyword>
<gene>
    <name evidence="6" type="ORF">J1N35_044414</name>
</gene>
<reference evidence="6 7" key="1">
    <citation type="journal article" date="2021" name="Plant Biotechnol. J.">
        <title>Multi-omics assisted identification of the key and species-specific regulatory components of drought-tolerant mechanisms in Gossypium stocksii.</title>
        <authorList>
            <person name="Yu D."/>
            <person name="Ke L."/>
            <person name="Zhang D."/>
            <person name="Wu Y."/>
            <person name="Sun Y."/>
            <person name="Mei J."/>
            <person name="Sun J."/>
            <person name="Sun Y."/>
        </authorList>
    </citation>
    <scope>NUCLEOTIDE SEQUENCE [LARGE SCALE GENOMIC DNA]</scope>
    <source>
        <strain evidence="7">cv. E1</strain>
        <tissue evidence="6">Leaf</tissue>
    </source>
</reference>
<protein>
    <submittedName>
        <fullName evidence="6">Uncharacterized protein</fullName>
    </submittedName>
</protein>
<keyword evidence="3" id="KW-0863">Zinc-finger</keyword>
<keyword evidence="5" id="KW-0539">Nucleus</keyword>